<evidence type="ECO:0000313" key="1">
    <source>
        <dbReference type="EMBL" id="AJI25374.1"/>
    </source>
</evidence>
<dbReference type="KEGG" id="bmeg:BG04_5508"/>
<dbReference type="HOGENOM" id="CLU_1412686_0_0_9"/>
<proteinExistence type="predicted"/>
<reference evidence="1 2" key="1">
    <citation type="journal article" date="2015" name="Genome Announc.">
        <title>Complete genome sequences for 35 biothreat assay-relevant bacillus species.</title>
        <authorList>
            <person name="Johnson S.L."/>
            <person name="Daligault H.E."/>
            <person name="Davenport K.W."/>
            <person name="Jaissle J."/>
            <person name="Frey K.G."/>
            <person name="Ladner J.T."/>
            <person name="Broomall S.M."/>
            <person name="Bishop-Lilly K.A."/>
            <person name="Bruce D.C."/>
            <person name="Gibbons H.S."/>
            <person name="Coyne S.R."/>
            <person name="Lo C.C."/>
            <person name="Meincke L."/>
            <person name="Munk A.C."/>
            <person name="Koroleva G.I."/>
            <person name="Rosenzweig C.N."/>
            <person name="Palacios G.F."/>
            <person name="Redden C.L."/>
            <person name="Minogue T.D."/>
            <person name="Chain P.S."/>
        </authorList>
    </citation>
    <scope>NUCLEOTIDE SEQUENCE [LARGE SCALE GENOMIC DNA]</scope>
    <source>
        <strain evidence="2">ATCC 14581 / DSM 32 / JCM 2506 / NBRC 15308 / NCIMB 9376 / NCTC 10342 / NRRL B-14308 / VKM B-512</strain>
    </source>
</reference>
<dbReference type="AlphaFoldDB" id="A0A0B6AZL7"/>
<gene>
    <name evidence="1" type="ORF">BG04_5508</name>
</gene>
<dbReference type="EMBL" id="CP009920">
    <property type="protein sequence ID" value="AJI25374.1"/>
    <property type="molecule type" value="Genomic_DNA"/>
</dbReference>
<protein>
    <submittedName>
        <fullName evidence="1">Putative membrane protein</fullName>
    </submittedName>
</protein>
<dbReference type="GeneID" id="93643452"/>
<evidence type="ECO:0000313" key="2">
    <source>
        <dbReference type="Proteomes" id="UP000031829"/>
    </source>
</evidence>
<name>A0A0B6AZL7_PRIM2</name>
<dbReference type="Proteomes" id="UP000031829">
    <property type="component" value="Chromosome"/>
</dbReference>
<organism evidence="1 2">
    <name type="scientific">Priestia megaterium (strain ATCC 14581 / DSM 32 / CCUG 1817 / JCM 2506 / NBRC 15308 / NCIMB 9376 / NCTC 10342 / NRRL B-14308 / VKM B-512 / Ford 19)</name>
    <name type="common">Bacillus megaterium</name>
    <dbReference type="NCBI Taxonomy" id="1348623"/>
    <lineage>
        <taxon>Bacteria</taxon>
        <taxon>Bacillati</taxon>
        <taxon>Bacillota</taxon>
        <taxon>Bacilli</taxon>
        <taxon>Bacillales</taxon>
        <taxon>Bacillaceae</taxon>
        <taxon>Priestia</taxon>
    </lineage>
</organism>
<sequence>MNSAKSPAKKSWLQTLIKNKNERKKVIFIFTISFLLVVAGLIYIPIYKHSLPLDSKIYEGNFKELGSIARIGFFAALAIYPIFLLLKWKPLSHIKKGNFELKPLIQFLAKYVRQWHVPIALISTAMIILHGYMALIKGFQANFTYFSGIITMAVLACLLVMGVKRYKRTDKKWHLKFAISFLVLFMIHATFS</sequence>
<dbReference type="RefSeq" id="WP_034650838.1">
    <property type="nucleotide sequence ID" value="NZ_BCVB01000006.1"/>
</dbReference>
<accession>A0A0B6AZL7</accession>